<dbReference type="SUPFAM" id="SSF53098">
    <property type="entry name" value="Ribonuclease H-like"/>
    <property type="match status" value="1"/>
</dbReference>
<dbReference type="Pfam" id="PF16487">
    <property type="entry name" value="ArgoMid"/>
    <property type="match status" value="1"/>
</dbReference>
<dbReference type="PANTHER" id="PTHR22891">
    <property type="entry name" value="EUKARYOTIC TRANSLATION INITIATION FACTOR 2C"/>
    <property type="match status" value="1"/>
</dbReference>
<dbReference type="SMART" id="SM01163">
    <property type="entry name" value="DUF1785"/>
    <property type="match status" value="1"/>
</dbReference>
<dbReference type="InterPro" id="IPR032473">
    <property type="entry name" value="Argonaute_Mid_dom"/>
</dbReference>
<dbReference type="Pfam" id="PF02171">
    <property type="entry name" value="Piwi"/>
    <property type="match status" value="1"/>
</dbReference>
<proteinExistence type="predicted"/>
<sequence>MVICSTRIALNRPLITYPTRSFVDKMALNTQPSIGLETLDGCPTRPGFGTSVQCRRLPLRHRNRPRRENQGGQKPRPLLQKIWDQMVQEATGSLKTALESAAFDHQKSFYTPHVLDLKDGKLEIIVGLKEDGIASTDDRRRFKAVIQAVDNSQIDLDTIISYSKGDKQTEQTRDVMLRAVQSVNVLLRQDAAKRFSMHGAAGRKFFTMEDGVPISGGAVVYKGFKQSFRWTSSGNPAVQLDNATSAFIEPGMLIDVAPKVLGLAGAGGDGRGGRGRCGPRGGFHGGAPGPLSDLLRGAKFTVTHWKTERIFAIARLTSQPAEGIKFTLNGKDGRPDRTYGKNFVPMEFVRLEPFNAIPMMKITPDQTAEIIREAAKPPNLRQGSIQGWRQKLNYEDLPKLKAWHLQVQNQMMSVPARVLPPPAINYAGNQSLRANFGGWNLKGVKFNKPGKPLTSWAVVSFDERCTVPDLQKFINYFTGVLAQYGCPVQNRRPALLQLNPNAGGPNMGVKPALQQAAKAAFMETKANPQIILCILPRKEASIYQAIKVTEALTSIAVTSSTMSIRLLWFAVPMSRILFLVDESFTLLSLLLLLPSMARTITLLVMSLSRGGRVEIIQLLDEMITHHIKTFEKNTGAKPQKILFYRDGVSEGQYRFCVDQELQSIKKACKALGGKYNPKITFVICAKRHAMRFFAASDADRDRTGNLPPGTVVDKGVTSPHNFDFYLQAHAGLQGTAKPTHYVVMADEAGYTADALQNLTNTLCYSFARATRSVSLVPMAYYADIIAEQARLISYNEDLETATTAPSSGSGALETVAFDPHRHFKRQFVGSDFGFTGWFM</sequence>
<reference evidence="4" key="1">
    <citation type="submission" date="2015-01" db="EMBL/GenBank/DDBJ databases">
        <title>The Genome Sequence of Cryptococcus gattii MMRL2647.</title>
        <authorList>
            <consortium name="The Broad Institute Genomics Platform"/>
            <person name="Cuomo C."/>
            <person name="Litvintseva A."/>
            <person name="Chen Y."/>
            <person name="Heitman J."/>
            <person name="Sun S."/>
            <person name="Springer D."/>
            <person name="Dromer F."/>
            <person name="Young S."/>
            <person name="Zeng Q."/>
            <person name="Gargeya S."/>
            <person name="Abouelleil A."/>
            <person name="Alvarado L."/>
            <person name="Chapman S.B."/>
            <person name="Gainer-Dewar J."/>
            <person name="Goldberg J."/>
            <person name="Griggs A."/>
            <person name="Gujja S."/>
            <person name="Hansen M."/>
            <person name="Howarth C."/>
            <person name="Imamovic A."/>
            <person name="Larimer J."/>
            <person name="Murphy C."/>
            <person name="Naylor J."/>
            <person name="Pearson M."/>
            <person name="Priest M."/>
            <person name="Roberts A."/>
            <person name="Saif S."/>
            <person name="Shea T."/>
            <person name="Sykes S."/>
            <person name="Wortman J."/>
            <person name="Nusbaum C."/>
            <person name="Birren B."/>
        </authorList>
    </citation>
    <scope>NUCLEOTIDE SEQUENCE [LARGE SCALE GENOMIC DNA]</scope>
    <source>
        <strain evidence="4">IND107</strain>
    </source>
</reference>
<dbReference type="SMART" id="SM00950">
    <property type="entry name" value="Piwi"/>
    <property type="match status" value="1"/>
</dbReference>
<dbReference type="RefSeq" id="XP_066617263.1">
    <property type="nucleotide sequence ID" value="XM_066755362.1"/>
</dbReference>
<dbReference type="EMBL" id="ATAM02000001">
    <property type="protein sequence ID" value="KAL0255986.1"/>
    <property type="molecule type" value="Genomic_DNA"/>
</dbReference>
<dbReference type="Pfam" id="PF08699">
    <property type="entry name" value="ArgoL1"/>
    <property type="match status" value="1"/>
</dbReference>
<dbReference type="Proteomes" id="UP000054399">
    <property type="component" value="Unassembled WGS sequence"/>
</dbReference>
<organism evidence="3 4">
    <name type="scientific">Cryptococcus tetragattii IND107</name>
    <dbReference type="NCBI Taxonomy" id="1296105"/>
    <lineage>
        <taxon>Eukaryota</taxon>
        <taxon>Fungi</taxon>
        <taxon>Dikarya</taxon>
        <taxon>Basidiomycota</taxon>
        <taxon>Agaricomycotina</taxon>
        <taxon>Tremellomycetes</taxon>
        <taxon>Tremellales</taxon>
        <taxon>Cryptococcaceae</taxon>
        <taxon>Cryptococcus</taxon>
        <taxon>Cryptococcus gattii species complex</taxon>
    </lineage>
</organism>
<dbReference type="CDD" id="cd02846">
    <property type="entry name" value="PAZ_argonaute_like"/>
    <property type="match status" value="1"/>
</dbReference>
<comment type="caution">
    <text evidence="3">The sequence shown here is derived from an EMBL/GenBank/DDBJ whole genome shotgun (WGS) entry which is preliminary data.</text>
</comment>
<dbReference type="Gene3D" id="3.40.50.2300">
    <property type="match status" value="1"/>
</dbReference>
<accession>A0ABR3C5U8</accession>
<evidence type="ECO:0000313" key="4">
    <source>
        <dbReference type="Proteomes" id="UP000054399"/>
    </source>
</evidence>
<dbReference type="Gene3D" id="3.30.420.10">
    <property type="entry name" value="Ribonuclease H-like superfamily/Ribonuclease H"/>
    <property type="match status" value="1"/>
</dbReference>
<keyword evidence="4" id="KW-1185">Reference proteome</keyword>
<feature type="domain" description="Piwi" evidence="2">
    <location>
        <begin position="614"/>
        <end position="794"/>
    </location>
</feature>
<evidence type="ECO:0000313" key="3">
    <source>
        <dbReference type="EMBL" id="KAL0255986.1"/>
    </source>
</evidence>
<gene>
    <name evidence="3" type="ORF">I308_100797</name>
</gene>
<dbReference type="InterPro" id="IPR003165">
    <property type="entry name" value="Piwi"/>
</dbReference>
<protein>
    <recommendedName>
        <fullName evidence="2">Piwi domain-containing protein</fullName>
    </recommendedName>
</protein>
<dbReference type="InterPro" id="IPR014811">
    <property type="entry name" value="ArgoL1"/>
</dbReference>
<evidence type="ECO:0000256" key="1">
    <source>
        <dbReference type="SAM" id="MobiDB-lite"/>
    </source>
</evidence>
<dbReference type="SUPFAM" id="SSF101690">
    <property type="entry name" value="PAZ domain"/>
    <property type="match status" value="1"/>
</dbReference>
<dbReference type="PROSITE" id="PS50822">
    <property type="entry name" value="PIWI"/>
    <property type="match status" value="1"/>
</dbReference>
<dbReference type="InterPro" id="IPR036397">
    <property type="entry name" value="RNaseH_sf"/>
</dbReference>
<dbReference type="InterPro" id="IPR012337">
    <property type="entry name" value="RNaseH-like_sf"/>
</dbReference>
<feature type="region of interest" description="Disordered" evidence="1">
    <location>
        <begin position="58"/>
        <end position="77"/>
    </location>
</feature>
<reference evidence="3 4" key="2">
    <citation type="submission" date="2024-01" db="EMBL/GenBank/DDBJ databases">
        <title>Comparative genomics of Cryptococcus and Kwoniella reveals pathogenesis evolution and contrasting modes of karyotype evolution via chromosome fusion or intercentromeric recombination.</title>
        <authorList>
            <person name="Coelho M.A."/>
            <person name="David-Palma M."/>
            <person name="Shea T."/>
            <person name="Bowers K."/>
            <person name="Mcginley-Smith S."/>
            <person name="Mohammad A.W."/>
            <person name="Gnirke A."/>
            <person name="Yurkov A.M."/>
            <person name="Nowrousian M."/>
            <person name="Sun S."/>
            <person name="Cuomo C.A."/>
            <person name="Heitman J."/>
        </authorList>
    </citation>
    <scope>NUCLEOTIDE SEQUENCE [LARGE SCALE GENOMIC DNA]</scope>
    <source>
        <strain evidence="3 4">IND107</strain>
    </source>
</reference>
<dbReference type="GeneID" id="91987655"/>
<dbReference type="InterPro" id="IPR032472">
    <property type="entry name" value="ArgoL2"/>
</dbReference>
<dbReference type="Pfam" id="PF16488">
    <property type="entry name" value="ArgoL2"/>
    <property type="match status" value="1"/>
</dbReference>
<dbReference type="InterPro" id="IPR036085">
    <property type="entry name" value="PAZ_dom_sf"/>
</dbReference>
<evidence type="ECO:0000259" key="2">
    <source>
        <dbReference type="PROSITE" id="PS50822"/>
    </source>
</evidence>
<name>A0ABR3C5U8_9TREE</name>